<evidence type="ECO:0000313" key="2">
    <source>
        <dbReference type="EMBL" id="SFQ81386.1"/>
    </source>
</evidence>
<accession>A0A1I6BKC3</accession>
<dbReference type="Proteomes" id="UP000242815">
    <property type="component" value="Unassembled WGS sequence"/>
</dbReference>
<protein>
    <submittedName>
        <fullName evidence="2">Uncharacterized protein</fullName>
    </submittedName>
</protein>
<proteinExistence type="predicted"/>
<dbReference type="STRING" id="1002526.SAMN05216578_104217"/>
<keyword evidence="1" id="KW-0732">Signal</keyword>
<organism evidence="2 3">
    <name type="scientific">Halopseudomonas formosensis</name>
    <dbReference type="NCBI Taxonomy" id="1002526"/>
    <lineage>
        <taxon>Bacteria</taxon>
        <taxon>Pseudomonadati</taxon>
        <taxon>Pseudomonadota</taxon>
        <taxon>Gammaproteobacteria</taxon>
        <taxon>Pseudomonadales</taxon>
        <taxon>Pseudomonadaceae</taxon>
        <taxon>Halopseudomonas</taxon>
    </lineage>
</organism>
<dbReference type="EMBL" id="FOYD01000004">
    <property type="protein sequence ID" value="SFQ81386.1"/>
    <property type="molecule type" value="Genomic_DNA"/>
</dbReference>
<name>A0A1I6BKC3_9GAMM</name>
<evidence type="ECO:0000313" key="3">
    <source>
        <dbReference type="Proteomes" id="UP000242815"/>
    </source>
</evidence>
<dbReference type="OrthoDB" id="5585636at2"/>
<dbReference type="RefSeq" id="WP_143084170.1">
    <property type="nucleotide sequence ID" value="NZ_FOYD01000004.1"/>
</dbReference>
<reference evidence="2 3" key="1">
    <citation type="submission" date="2016-10" db="EMBL/GenBank/DDBJ databases">
        <authorList>
            <person name="de Groot N.N."/>
        </authorList>
    </citation>
    <scope>NUCLEOTIDE SEQUENCE [LARGE SCALE GENOMIC DNA]</scope>
    <source>
        <strain evidence="2 3">JCM 18415</strain>
    </source>
</reference>
<sequence>MKTLVWLIGACLLFSLPAQAASPFRPAEVSDAELSELRGRYVMPGRIVHFGVTMSSVWANSAGQTVGAGVTFQLDSKAQPSLYVTDLSGQSDPEVASPPPGTGQVVGGAGLRDVQGISQSVRSAGDFNDGLNNLEIVISREGGQLEPDNGAVPWTGSGTFTNEAGRVLVAQQGGGLKILVDAGSQGAALQQIGAGNVIQQANFSGDFNTVRNMATLNVGLRDLPLGFDFANCTLEQLRALRPMGF</sequence>
<dbReference type="AlphaFoldDB" id="A0A1I6BKC3"/>
<gene>
    <name evidence="2" type="ORF">SAMN05216578_104217</name>
</gene>
<feature type="signal peptide" evidence="1">
    <location>
        <begin position="1"/>
        <end position="20"/>
    </location>
</feature>
<evidence type="ECO:0000256" key="1">
    <source>
        <dbReference type="SAM" id="SignalP"/>
    </source>
</evidence>
<feature type="chain" id="PRO_5017447973" evidence="1">
    <location>
        <begin position="21"/>
        <end position="245"/>
    </location>
</feature>